<evidence type="ECO:0000256" key="6">
    <source>
        <dbReference type="ARBA" id="ARBA00022842"/>
    </source>
</evidence>
<dbReference type="InterPro" id="IPR004659">
    <property type="entry name" value="RNase_E/G"/>
</dbReference>
<dbReference type="GO" id="GO:0004519">
    <property type="term" value="F:endonuclease activity"/>
    <property type="evidence" value="ECO:0007669"/>
    <property type="project" value="UniProtKB-KW"/>
</dbReference>
<protein>
    <recommendedName>
        <fullName evidence="8">RNA-binding protein AU-1/Ribonuclease E/G domain-containing protein</fullName>
    </recommendedName>
</protein>
<evidence type="ECO:0000256" key="2">
    <source>
        <dbReference type="ARBA" id="ARBA00022722"/>
    </source>
</evidence>
<dbReference type="GO" id="GO:0046872">
    <property type="term" value="F:metal ion binding"/>
    <property type="evidence" value="ECO:0007669"/>
    <property type="project" value="UniProtKB-KW"/>
</dbReference>
<keyword evidence="10" id="KW-1185">Reference proteome</keyword>
<name>A0A4Y6V5G7_9PROT</name>
<evidence type="ECO:0000256" key="4">
    <source>
        <dbReference type="ARBA" id="ARBA00022759"/>
    </source>
</evidence>
<dbReference type="GO" id="GO:0006364">
    <property type="term" value="P:rRNA processing"/>
    <property type="evidence" value="ECO:0007669"/>
    <property type="project" value="TreeGrafter"/>
</dbReference>
<dbReference type="GO" id="GO:0004540">
    <property type="term" value="F:RNA nuclease activity"/>
    <property type="evidence" value="ECO:0007669"/>
    <property type="project" value="InterPro"/>
</dbReference>
<keyword evidence="4" id="KW-0255">Endonuclease</keyword>
<dbReference type="PANTHER" id="PTHR30001">
    <property type="entry name" value="RIBONUCLEASE"/>
    <property type="match status" value="1"/>
</dbReference>
<keyword evidence="6" id="KW-0460">Magnesium</keyword>
<keyword evidence="5" id="KW-0378">Hydrolase</keyword>
<evidence type="ECO:0000256" key="1">
    <source>
        <dbReference type="ARBA" id="ARBA00001946"/>
    </source>
</evidence>
<sequence length="362" mass="38605">MIEIRAACSPGEVRIAVFDTDIFEEDGPTSGLLDVGIWRTGAPDGVGDEHVVRVQNVVPALGGMFVLLEGGAVGFMPCRKPFEQGRLVVGCVARAAQNGKGLRLRLFEKEVPPDIKAPKCLHRGATPLEELAVRYPDAAIIIDSQSVGTRLPQALRRRCRYVQSAFDQEAEAAFDALIAPEASVAGLVALFSPTPALVAVDMDGSGQGQGAQPDFASNVTAFPALAREIRLRNLSGTLLIDAAGVKTRKRAALSGFLKTAMAGDPLRPEVLGATPSGLIEVVRKRVRPPLHEMFGSPHGIALAILRQIIRENLKGTRLVASIAVIRALESDPAALEEAASARLSPLELVVDPERSLRLWSLT</sequence>
<keyword evidence="7" id="KW-0694">RNA-binding</keyword>
<comment type="cofactor">
    <cofactor evidence="1">
        <name>Mg(2+)</name>
        <dbReference type="ChEBI" id="CHEBI:18420"/>
    </cofactor>
</comment>
<dbReference type="AlphaFoldDB" id="A0A4Y6V5G7"/>
<dbReference type="KEGG" id="ntn:D5366_04340"/>
<dbReference type="EMBL" id="CP032485">
    <property type="protein sequence ID" value="QDH24594.1"/>
    <property type="molecule type" value="Genomic_DNA"/>
</dbReference>
<evidence type="ECO:0000313" key="10">
    <source>
        <dbReference type="Proteomes" id="UP000317214"/>
    </source>
</evidence>
<keyword evidence="2" id="KW-0540">Nuclease</keyword>
<proteinExistence type="predicted"/>
<dbReference type="GO" id="GO:0016787">
    <property type="term" value="F:hydrolase activity"/>
    <property type="evidence" value="ECO:0007669"/>
    <property type="project" value="UniProtKB-KW"/>
</dbReference>
<dbReference type="Proteomes" id="UP000317214">
    <property type="component" value="Chromosome"/>
</dbReference>
<dbReference type="Pfam" id="PF10150">
    <property type="entry name" value="RNase_E_G"/>
    <property type="match status" value="1"/>
</dbReference>
<feature type="domain" description="RNA-binding protein AU-1/Ribonuclease E/G" evidence="8">
    <location>
        <begin position="190"/>
        <end position="286"/>
    </location>
</feature>
<dbReference type="PANTHER" id="PTHR30001:SF1">
    <property type="entry name" value="RIBONUCLEASE E_G-LIKE PROTEIN, CHLOROPLASTIC"/>
    <property type="match status" value="1"/>
</dbReference>
<evidence type="ECO:0000256" key="7">
    <source>
        <dbReference type="ARBA" id="ARBA00022884"/>
    </source>
</evidence>
<evidence type="ECO:0000259" key="8">
    <source>
        <dbReference type="Pfam" id="PF10150"/>
    </source>
</evidence>
<dbReference type="RefSeq" id="WP_141492438.1">
    <property type="nucleotide sequence ID" value="NZ_CP032485.1"/>
</dbReference>
<keyword evidence="3" id="KW-0479">Metal-binding</keyword>
<dbReference type="GO" id="GO:0003723">
    <property type="term" value="F:RNA binding"/>
    <property type="evidence" value="ECO:0007669"/>
    <property type="project" value="UniProtKB-KW"/>
</dbReference>
<reference evidence="9 10" key="1">
    <citation type="submission" date="2018-09" db="EMBL/GenBank/DDBJ databases">
        <title>The complete genome sequence of Neokomagataea tanensis NBRC 106556(T).</title>
        <authorList>
            <person name="Chua K.-O."/>
            <person name="See-Too W.-S."/>
            <person name="Hong K.-W."/>
            <person name="Yin W.-F."/>
            <person name="Chan K.-G."/>
        </authorList>
    </citation>
    <scope>NUCLEOTIDE SEQUENCE [LARGE SCALE GENOMIC DNA]</scope>
    <source>
        <strain evidence="10">AH13 \ NBRC 106556</strain>
    </source>
</reference>
<evidence type="ECO:0000256" key="5">
    <source>
        <dbReference type="ARBA" id="ARBA00022801"/>
    </source>
</evidence>
<dbReference type="GO" id="GO:0005737">
    <property type="term" value="C:cytoplasm"/>
    <property type="evidence" value="ECO:0007669"/>
    <property type="project" value="TreeGrafter"/>
</dbReference>
<evidence type="ECO:0000256" key="3">
    <source>
        <dbReference type="ARBA" id="ARBA00022723"/>
    </source>
</evidence>
<accession>A0A4Y6V5G7</accession>
<organism evidence="9 10">
    <name type="scientific">Neokomagataea tanensis</name>
    <dbReference type="NCBI Taxonomy" id="661191"/>
    <lineage>
        <taxon>Bacteria</taxon>
        <taxon>Pseudomonadati</taxon>
        <taxon>Pseudomonadota</taxon>
        <taxon>Alphaproteobacteria</taxon>
        <taxon>Acetobacterales</taxon>
        <taxon>Acetobacteraceae</taxon>
        <taxon>Neokomagataea</taxon>
    </lineage>
</organism>
<dbReference type="InterPro" id="IPR019307">
    <property type="entry name" value="RNA-bd_AU-1/RNase_E/G"/>
</dbReference>
<dbReference type="OrthoDB" id="7256894at2"/>
<gene>
    <name evidence="9" type="ORF">D5366_04340</name>
</gene>
<evidence type="ECO:0000313" key="9">
    <source>
        <dbReference type="EMBL" id="QDH24594.1"/>
    </source>
</evidence>